<feature type="region of interest" description="Disordered" evidence="1">
    <location>
        <begin position="137"/>
        <end position="162"/>
    </location>
</feature>
<dbReference type="PANTHER" id="PTHR17608">
    <property type="entry name" value="GENETIC SUPPRESSOR ELEMENT 1"/>
    <property type="match status" value="1"/>
</dbReference>
<accession>A0ABQ9TLF2</accession>
<evidence type="ECO:0000313" key="3">
    <source>
        <dbReference type="Proteomes" id="UP001266305"/>
    </source>
</evidence>
<comment type="caution">
    <text evidence="2">The sequence shown here is derived from an EMBL/GenBank/DDBJ whole genome shotgun (WGS) entry which is preliminary data.</text>
</comment>
<proteinExistence type="predicted"/>
<evidence type="ECO:0000313" key="2">
    <source>
        <dbReference type="EMBL" id="KAK2085587.1"/>
    </source>
</evidence>
<dbReference type="Proteomes" id="UP001266305">
    <property type="component" value="Unassembled WGS sequence"/>
</dbReference>
<dbReference type="EMBL" id="JASSZA010000021">
    <property type="protein sequence ID" value="KAK2085587.1"/>
    <property type="molecule type" value="Genomic_DNA"/>
</dbReference>
<dbReference type="PANTHER" id="PTHR17608:SF4">
    <property type="entry name" value="GENETIC SUPPRESSOR ELEMENT 1"/>
    <property type="match status" value="1"/>
</dbReference>
<dbReference type="InterPro" id="IPR042337">
    <property type="entry name" value="GSE1"/>
</dbReference>
<keyword evidence="3" id="KW-1185">Reference proteome</keyword>
<evidence type="ECO:0000256" key="1">
    <source>
        <dbReference type="SAM" id="MobiDB-lite"/>
    </source>
</evidence>
<organism evidence="2 3">
    <name type="scientific">Saguinus oedipus</name>
    <name type="common">Cotton-top tamarin</name>
    <name type="synonym">Oedipomidas oedipus</name>
    <dbReference type="NCBI Taxonomy" id="9490"/>
    <lineage>
        <taxon>Eukaryota</taxon>
        <taxon>Metazoa</taxon>
        <taxon>Chordata</taxon>
        <taxon>Craniata</taxon>
        <taxon>Vertebrata</taxon>
        <taxon>Euteleostomi</taxon>
        <taxon>Mammalia</taxon>
        <taxon>Eutheria</taxon>
        <taxon>Euarchontoglires</taxon>
        <taxon>Primates</taxon>
        <taxon>Haplorrhini</taxon>
        <taxon>Platyrrhini</taxon>
        <taxon>Cebidae</taxon>
        <taxon>Callitrichinae</taxon>
        <taxon>Saguinus</taxon>
    </lineage>
</organism>
<feature type="region of interest" description="Disordered" evidence="1">
    <location>
        <begin position="177"/>
        <end position="209"/>
    </location>
</feature>
<name>A0ABQ9TLF2_SAGOE</name>
<protein>
    <submittedName>
        <fullName evidence="2">Uncharacterized protein</fullName>
    </submittedName>
</protein>
<gene>
    <name evidence="2" type="ORF">P7K49_036887</name>
</gene>
<sequence length="373" mass="38213">MAGDLWLACAILYGLRSPDCPGEVEGSAGRSHSESGILGAPGVCVRSQLDCEDGVCSLQHWLCLLLLGFWSPRGRPCSLHAAADAAPTTGPADPALVLGAPALWVTSGSSFPVSGMSHEPKSPSLGMLSTATRTTATVNPLTPSPLNGALVPSGSPATSSALSAQAAPSSSFAAALRKLAKQAEEPRGKGARQAVRGGSSGSRGGDSASRPLCTCTLIASLVFPRRALRLEQAALLELQTLGPPAPPPQHLRFASAPRLSCLCPSSAPRAVAGVPGSSEVFLPALWLSQEGGCHGPGEPQEAPEGELLPEWPLAQASTPTSDMAEDVVSLETLAHGLGSRVPGPSCAAREQRVQERCPSLHAGVPAWQRGRLP</sequence>
<reference evidence="2 3" key="1">
    <citation type="submission" date="2023-05" db="EMBL/GenBank/DDBJ databases">
        <title>B98-5 Cell Line De Novo Hybrid Assembly: An Optical Mapping Approach.</title>
        <authorList>
            <person name="Kananen K."/>
            <person name="Auerbach J.A."/>
            <person name="Kautto E."/>
            <person name="Blachly J.S."/>
        </authorList>
    </citation>
    <scope>NUCLEOTIDE SEQUENCE [LARGE SCALE GENOMIC DNA]</scope>
    <source>
        <strain evidence="2">B95-8</strain>
        <tissue evidence="2">Cell line</tissue>
    </source>
</reference>